<evidence type="ECO:0000256" key="4">
    <source>
        <dbReference type="ARBA" id="ARBA00023002"/>
    </source>
</evidence>
<gene>
    <name evidence="7" type="ORF">BC739_000021</name>
</gene>
<dbReference type="InterPro" id="IPR036396">
    <property type="entry name" value="Cyt_P450_sf"/>
</dbReference>
<keyword evidence="4" id="KW-0560">Oxidoreductase</keyword>
<dbReference type="PANTHER" id="PTHR24291:SF50">
    <property type="entry name" value="BIFUNCTIONAL ALBAFLAVENONE MONOOXYGENASE_TERPENE SYNTHASE"/>
    <property type="match status" value="1"/>
</dbReference>
<keyword evidence="5" id="KW-0408">Iron</keyword>
<dbReference type="PRINTS" id="PR00463">
    <property type="entry name" value="EP450I"/>
</dbReference>
<keyword evidence="2" id="KW-0349">Heme</keyword>
<evidence type="ECO:0000313" key="8">
    <source>
        <dbReference type="Proteomes" id="UP000517916"/>
    </source>
</evidence>
<protein>
    <submittedName>
        <fullName evidence="7">Cytochrome P450</fullName>
    </submittedName>
</protein>
<dbReference type="InterPro" id="IPR002401">
    <property type="entry name" value="Cyt_P450_E_grp-I"/>
</dbReference>
<evidence type="ECO:0000256" key="5">
    <source>
        <dbReference type="ARBA" id="ARBA00023004"/>
    </source>
</evidence>
<dbReference type="SUPFAM" id="SSF48264">
    <property type="entry name" value="Cytochrome P450"/>
    <property type="match status" value="1"/>
</dbReference>
<evidence type="ECO:0000256" key="3">
    <source>
        <dbReference type="ARBA" id="ARBA00022723"/>
    </source>
</evidence>
<name>A0ABR6B8B2_9PSEU</name>
<evidence type="ECO:0000256" key="6">
    <source>
        <dbReference type="ARBA" id="ARBA00023033"/>
    </source>
</evidence>
<reference evidence="7 8" key="1">
    <citation type="submission" date="2020-08" db="EMBL/GenBank/DDBJ databases">
        <title>Genomic Encyclopedia of Archaeal and Bacterial Type Strains, Phase II (KMG-II): from individual species to whole genera.</title>
        <authorList>
            <person name="Goeker M."/>
        </authorList>
    </citation>
    <scope>NUCLEOTIDE SEQUENCE [LARGE SCALE GENOMIC DNA]</scope>
    <source>
        <strain evidence="7 8">DSM 43850</strain>
    </source>
</reference>
<dbReference type="InterPro" id="IPR050196">
    <property type="entry name" value="Cytochrome_P450_Monoox"/>
</dbReference>
<keyword evidence="3" id="KW-0479">Metal-binding</keyword>
<dbReference type="InterPro" id="IPR001128">
    <property type="entry name" value="Cyt_P450"/>
</dbReference>
<dbReference type="EMBL" id="JACJID010000001">
    <property type="protein sequence ID" value="MBA8922824.1"/>
    <property type="molecule type" value="Genomic_DNA"/>
</dbReference>
<proteinExistence type="inferred from homology"/>
<evidence type="ECO:0000256" key="2">
    <source>
        <dbReference type="ARBA" id="ARBA00022617"/>
    </source>
</evidence>
<dbReference type="PANTHER" id="PTHR24291">
    <property type="entry name" value="CYTOCHROME P450 FAMILY 4"/>
    <property type="match status" value="1"/>
</dbReference>
<evidence type="ECO:0000256" key="1">
    <source>
        <dbReference type="ARBA" id="ARBA00010617"/>
    </source>
</evidence>
<dbReference type="Pfam" id="PF00067">
    <property type="entry name" value="p450"/>
    <property type="match status" value="1"/>
</dbReference>
<sequence>MTLPPGPRGHFLLGSALGFRRDPLGTFERAWREHGRLVRFRGPVEVYLVTDPAHLERILVSNVDNYPHPADFDRKVGAFVGRSLVTTNGTEWERHRAAVEPAFRREPLLGYGQVVTERSTAMLDRWQAARGPFDLGAEMRVLTLDVLARSLFDAEWSEQAPELAEAVRVGMEYLNQELISVLSLPEWLPTPRNLRLRKARARLDRSVYALIAERRRTGGSDLLSMLLSTSDKEVRDHVVSMFVAGHVTVAATLTWAFTALSREVEVVERIRAELSEVVGSRPPTGADLPHLRYLRMVVQEVLRLYPPLWQVPRTPVRADELGGHRIPAGSFLLLNTYLAHRDPEYWERPERFEPERFERGRSARRPRFAYLPYLGGPRSCVGLALANLELTLVLAAVLQRFSVDVPGPVRPSPDLVLEPRDVLASVR</sequence>
<comment type="similarity">
    <text evidence="1">Belongs to the cytochrome P450 family.</text>
</comment>
<keyword evidence="8" id="KW-1185">Reference proteome</keyword>
<dbReference type="Proteomes" id="UP000517916">
    <property type="component" value="Unassembled WGS sequence"/>
</dbReference>
<organism evidence="7 8">
    <name type="scientific">Kutzneria viridogrisea</name>
    <dbReference type="NCBI Taxonomy" id="47990"/>
    <lineage>
        <taxon>Bacteria</taxon>
        <taxon>Bacillati</taxon>
        <taxon>Actinomycetota</taxon>
        <taxon>Actinomycetes</taxon>
        <taxon>Pseudonocardiales</taxon>
        <taxon>Pseudonocardiaceae</taxon>
        <taxon>Kutzneria</taxon>
    </lineage>
</organism>
<accession>A0ABR6B8B2</accession>
<keyword evidence="6" id="KW-0503">Monooxygenase</keyword>
<dbReference type="PRINTS" id="PR00385">
    <property type="entry name" value="P450"/>
</dbReference>
<dbReference type="Gene3D" id="1.10.630.10">
    <property type="entry name" value="Cytochrome P450"/>
    <property type="match status" value="1"/>
</dbReference>
<dbReference type="RefSeq" id="WP_182835892.1">
    <property type="nucleotide sequence ID" value="NZ_BAAABQ010000010.1"/>
</dbReference>
<evidence type="ECO:0000313" key="7">
    <source>
        <dbReference type="EMBL" id="MBA8922824.1"/>
    </source>
</evidence>
<comment type="caution">
    <text evidence="7">The sequence shown here is derived from an EMBL/GenBank/DDBJ whole genome shotgun (WGS) entry which is preliminary data.</text>
</comment>